<dbReference type="EMBL" id="JAPHQB010000015">
    <property type="protein sequence ID" value="MCX2802267.1"/>
    <property type="molecule type" value="Genomic_DNA"/>
</dbReference>
<proteinExistence type="predicted"/>
<name>A0AB35HZN4_MICTH</name>
<protein>
    <submittedName>
        <fullName evidence="1">Uncharacterized protein</fullName>
    </submittedName>
</protein>
<gene>
    <name evidence="1" type="ORF">OQJ68_10765</name>
</gene>
<organism evidence="1 2">
    <name type="scientific">Microbulbifer thermotolerans</name>
    <dbReference type="NCBI Taxonomy" id="252514"/>
    <lineage>
        <taxon>Bacteria</taxon>
        <taxon>Pseudomonadati</taxon>
        <taxon>Pseudomonadota</taxon>
        <taxon>Gammaproteobacteria</taxon>
        <taxon>Cellvibrionales</taxon>
        <taxon>Microbulbiferaceae</taxon>
        <taxon>Microbulbifer</taxon>
    </lineage>
</organism>
<evidence type="ECO:0000313" key="2">
    <source>
        <dbReference type="Proteomes" id="UP001209730"/>
    </source>
</evidence>
<accession>A0AB35HZN4</accession>
<sequence length="113" mass="12607">MAKQKRPSIYLNPPIERVQSELREGQSLSARLGQICERYALICRDVPELSEEERLLLANILSGSYVEPLLIRHLDAEVEDSDVASRDELDALAGKIRDMSVAERVALVESMGA</sequence>
<comment type="caution">
    <text evidence="1">The sequence shown here is derived from an EMBL/GenBank/DDBJ whole genome shotgun (WGS) entry which is preliminary data.</text>
</comment>
<reference evidence="1" key="1">
    <citation type="submission" date="2022-11" db="EMBL/GenBank/DDBJ databases">
        <title>Chitin-degrading and fungicidal potential of chitinolytic bacterial strains from marine environment of the Pacific Ocean regions.</title>
        <authorList>
            <person name="Pentekhina I."/>
            <person name="Nedashkovskaya O."/>
            <person name="Seitkalieva A."/>
            <person name="Podvolotskaya A."/>
            <person name="Tekutyeva L."/>
            <person name="Balabanova L."/>
        </authorList>
    </citation>
    <scope>NUCLEOTIDE SEQUENCE</scope>
    <source>
        <strain evidence="1">KMM 6838</strain>
    </source>
</reference>
<dbReference type="Proteomes" id="UP001209730">
    <property type="component" value="Unassembled WGS sequence"/>
</dbReference>
<dbReference type="AlphaFoldDB" id="A0AB35HZN4"/>
<dbReference type="RefSeq" id="WP_266066248.1">
    <property type="nucleotide sequence ID" value="NZ_JAPHQB010000015.1"/>
</dbReference>
<evidence type="ECO:0000313" key="1">
    <source>
        <dbReference type="EMBL" id="MCX2802267.1"/>
    </source>
</evidence>